<dbReference type="Pfam" id="PF06223">
    <property type="entry name" value="Phage_tail_T"/>
    <property type="match status" value="1"/>
</dbReference>
<dbReference type="Proteomes" id="UP000318370">
    <property type="component" value="Unassembled WGS sequence"/>
</dbReference>
<evidence type="ECO:0000313" key="3">
    <source>
        <dbReference type="Proteomes" id="UP000318370"/>
    </source>
</evidence>
<protein>
    <recommendedName>
        <fullName evidence="1">Minor tail T domain-containing protein</fullName>
    </recommendedName>
</protein>
<gene>
    <name evidence="2" type="ORF">SB6408_03193</name>
</gene>
<accession>A0A564HW24</accession>
<dbReference type="RefSeq" id="WP_142461824.1">
    <property type="nucleotide sequence ID" value="NZ_CABGHF010000002.1"/>
</dbReference>
<feature type="domain" description="Minor tail T" evidence="1">
    <location>
        <begin position="17"/>
        <end position="81"/>
    </location>
</feature>
<dbReference type="InterPro" id="IPR009350">
    <property type="entry name" value="Phage_tail_T"/>
</dbReference>
<organism evidence="2 3">
    <name type="scientific">Klebsiella spallanzanii</name>
    <dbReference type="NCBI Taxonomy" id="2587528"/>
    <lineage>
        <taxon>Bacteria</taxon>
        <taxon>Pseudomonadati</taxon>
        <taxon>Pseudomonadota</taxon>
        <taxon>Gammaproteobacteria</taxon>
        <taxon>Enterobacterales</taxon>
        <taxon>Enterobacteriaceae</taxon>
        <taxon>Klebsiella/Raoultella group</taxon>
        <taxon>Klebsiella</taxon>
    </lineage>
</organism>
<sequence length="87" mass="9871">MNGIGGRTIAEAQERMSLREFQVWVKYRNKYGPLNIMMRTEWGAALVASVLANINKAKNTPPYKVSDFAPHINEVSVSLEEAMKTWD</sequence>
<evidence type="ECO:0000313" key="2">
    <source>
        <dbReference type="EMBL" id="VUS37506.1"/>
    </source>
</evidence>
<dbReference type="EMBL" id="CABGHF010000002">
    <property type="protein sequence ID" value="VUS37506.1"/>
    <property type="molecule type" value="Genomic_DNA"/>
</dbReference>
<evidence type="ECO:0000259" key="1">
    <source>
        <dbReference type="Pfam" id="PF06223"/>
    </source>
</evidence>
<dbReference type="AlphaFoldDB" id="A0A564HW24"/>
<reference evidence="2 3" key="1">
    <citation type="submission" date="2019-07" db="EMBL/GenBank/DDBJ databases">
        <authorList>
            <person name="Brisse S."/>
            <person name="Rodrigues C."/>
            <person name="Thorpe H."/>
        </authorList>
    </citation>
    <scope>NUCLEOTIDE SEQUENCE [LARGE SCALE GENOMIC DNA]</scope>
    <source>
        <strain evidence="2">SB6408</strain>
    </source>
</reference>
<proteinExistence type="predicted"/>
<name>A0A564HW24_9ENTR</name>